<dbReference type="eggNOG" id="COG1611">
    <property type="taxonomic scope" value="Bacteria"/>
</dbReference>
<protein>
    <recommendedName>
        <fullName evidence="3">TIGR00725 family protein</fullName>
    </recommendedName>
</protein>
<dbReference type="STRING" id="1089553.Tph_c22880"/>
<dbReference type="Pfam" id="PF18306">
    <property type="entry name" value="LDcluster4"/>
    <property type="match status" value="1"/>
</dbReference>
<dbReference type="RefSeq" id="WP_015051350.1">
    <property type="nucleotide sequence ID" value="NC_018870.1"/>
</dbReference>
<proteinExistence type="predicted"/>
<organism evidence="1 2">
    <name type="scientific">Thermacetogenium phaeum (strain ATCC BAA-254 / DSM 26808 / PB)</name>
    <dbReference type="NCBI Taxonomy" id="1089553"/>
    <lineage>
        <taxon>Bacteria</taxon>
        <taxon>Bacillati</taxon>
        <taxon>Bacillota</taxon>
        <taxon>Clostridia</taxon>
        <taxon>Thermoanaerobacterales</taxon>
        <taxon>Thermoanaerobacteraceae</taxon>
        <taxon>Thermacetogenium</taxon>
    </lineage>
</organism>
<dbReference type="PANTHER" id="PTHR43393:SF3">
    <property type="entry name" value="LYSINE DECARBOXYLASE-LIKE PROTEIN"/>
    <property type="match status" value="1"/>
</dbReference>
<evidence type="ECO:0008006" key="3">
    <source>
        <dbReference type="Google" id="ProtNLM"/>
    </source>
</evidence>
<accession>K4LHW2</accession>
<dbReference type="PANTHER" id="PTHR43393">
    <property type="entry name" value="CYTOKININ RIBOSIDE 5'-MONOPHOSPHATE PHOSPHORIBOHYDROLASE"/>
    <property type="match status" value="1"/>
</dbReference>
<dbReference type="OrthoDB" id="9794907at2"/>
<sequence>MGRGVIFLPKFIVGVMGGGENVSAETVQTAYRLGKMIAQKGWVLLCGGRPAGVMEASARGAKDAGGLTVGILPDMDKGGASRYIDIAIATGMGDGRNYINALSSDIVVALPGRAGTVSEIALALKNGRKVILLAFDPGVVFDCYRDEGLLITADTPEEAIRLIEEFCPAR</sequence>
<keyword evidence="2" id="KW-1185">Reference proteome</keyword>
<evidence type="ECO:0000313" key="2">
    <source>
        <dbReference type="Proteomes" id="UP000000467"/>
    </source>
</evidence>
<gene>
    <name evidence="1" type="ordered locus">Tph_c22880</name>
</gene>
<dbReference type="Proteomes" id="UP000000467">
    <property type="component" value="Chromosome"/>
</dbReference>
<dbReference type="InterPro" id="IPR052341">
    <property type="entry name" value="LOG_family_nucleotidases"/>
</dbReference>
<dbReference type="HOGENOM" id="CLU_107614_2_1_9"/>
<reference evidence="1 2" key="1">
    <citation type="journal article" date="2012" name="BMC Genomics">
        <title>Genome-guided analysis of physiological and morphological traits of the fermentative acetate oxidizer Thermacetogenium phaeum.</title>
        <authorList>
            <person name="Oehler D."/>
            <person name="Poehlein A."/>
            <person name="Leimbach A."/>
            <person name="Muller N."/>
            <person name="Daniel R."/>
            <person name="Gottschalk G."/>
            <person name="Schink B."/>
        </authorList>
    </citation>
    <scope>NUCLEOTIDE SEQUENCE [LARGE SCALE GENOMIC DNA]</scope>
    <source>
        <strain evidence="2">ATCC BAA-254 / DSM 26808 / PB</strain>
    </source>
</reference>
<dbReference type="GO" id="GO:0005829">
    <property type="term" value="C:cytosol"/>
    <property type="evidence" value="ECO:0007669"/>
    <property type="project" value="TreeGrafter"/>
</dbReference>
<dbReference type="EMBL" id="CP003732">
    <property type="protein sequence ID" value="AFV12478.1"/>
    <property type="molecule type" value="Genomic_DNA"/>
</dbReference>
<dbReference type="NCBIfam" id="TIGR00725">
    <property type="entry name" value="TIGR00725 family protein"/>
    <property type="match status" value="1"/>
</dbReference>
<dbReference type="Gene3D" id="3.40.50.450">
    <property type="match status" value="1"/>
</dbReference>
<dbReference type="InterPro" id="IPR005268">
    <property type="entry name" value="CHP00725"/>
</dbReference>
<name>K4LHW2_THEPS</name>
<dbReference type="InterPro" id="IPR041164">
    <property type="entry name" value="LDcluster4"/>
</dbReference>
<dbReference type="SUPFAM" id="SSF102405">
    <property type="entry name" value="MCP/YpsA-like"/>
    <property type="match status" value="1"/>
</dbReference>
<dbReference type="AlphaFoldDB" id="K4LHW2"/>
<evidence type="ECO:0000313" key="1">
    <source>
        <dbReference type="EMBL" id="AFV12478.1"/>
    </source>
</evidence>
<dbReference type="KEGG" id="tpz:Tph_c22880"/>